<organism evidence="8 9">
    <name type="scientific">Marinihelvus fidelis</name>
    <dbReference type="NCBI Taxonomy" id="2613842"/>
    <lineage>
        <taxon>Bacteria</taxon>
        <taxon>Pseudomonadati</taxon>
        <taxon>Pseudomonadota</taxon>
        <taxon>Gammaproteobacteria</taxon>
        <taxon>Chromatiales</taxon>
        <taxon>Wenzhouxiangellaceae</taxon>
        <taxon>Marinihelvus</taxon>
    </lineage>
</organism>
<keyword evidence="9" id="KW-1185">Reference proteome</keyword>
<evidence type="ECO:0000256" key="7">
    <source>
        <dbReference type="HAMAP-Rule" id="MF_01147"/>
    </source>
</evidence>
<dbReference type="HAMAP" id="MF_01147">
    <property type="entry name" value="Lgt"/>
    <property type="match status" value="1"/>
</dbReference>
<feature type="transmembrane region" description="Helical" evidence="7">
    <location>
        <begin position="53"/>
        <end position="73"/>
    </location>
</feature>
<comment type="caution">
    <text evidence="8">The sequence shown here is derived from an EMBL/GenBank/DDBJ whole genome shotgun (WGS) entry which is preliminary data.</text>
</comment>
<comment type="catalytic activity">
    <reaction evidence="7">
        <text>L-cysteinyl-[prolipoprotein] + a 1,2-diacyl-sn-glycero-3-phospho-(1'-sn-glycerol) = an S-1,2-diacyl-sn-glyceryl-L-cysteinyl-[prolipoprotein] + sn-glycerol 1-phosphate + H(+)</text>
        <dbReference type="Rhea" id="RHEA:56712"/>
        <dbReference type="Rhea" id="RHEA-COMP:14679"/>
        <dbReference type="Rhea" id="RHEA-COMP:14680"/>
        <dbReference type="ChEBI" id="CHEBI:15378"/>
        <dbReference type="ChEBI" id="CHEBI:29950"/>
        <dbReference type="ChEBI" id="CHEBI:57685"/>
        <dbReference type="ChEBI" id="CHEBI:64716"/>
        <dbReference type="ChEBI" id="CHEBI:140658"/>
        <dbReference type="EC" id="2.5.1.145"/>
    </reaction>
</comment>
<keyword evidence="3 7" id="KW-0808">Transferase</keyword>
<feature type="transmembrane region" description="Helical" evidence="7">
    <location>
        <begin position="190"/>
        <end position="208"/>
    </location>
</feature>
<evidence type="ECO:0000313" key="8">
    <source>
        <dbReference type="EMBL" id="KAA9130587.1"/>
    </source>
</evidence>
<feature type="transmembrane region" description="Helical" evidence="7">
    <location>
        <begin position="252"/>
        <end position="272"/>
    </location>
</feature>
<feature type="binding site" evidence="7">
    <location>
        <position position="136"/>
    </location>
    <ligand>
        <name>a 1,2-diacyl-sn-glycero-3-phospho-(1'-sn-glycerol)</name>
        <dbReference type="ChEBI" id="CHEBI:64716"/>
    </ligand>
</feature>
<evidence type="ECO:0000313" key="9">
    <source>
        <dbReference type="Proteomes" id="UP000325372"/>
    </source>
</evidence>
<dbReference type="PANTHER" id="PTHR30589:SF0">
    <property type="entry name" value="PHOSPHATIDYLGLYCEROL--PROLIPOPROTEIN DIACYLGLYCERYL TRANSFERASE"/>
    <property type="match status" value="1"/>
</dbReference>
<evidence type="ECO:0000256" key="2">
    <source>
        <dbReference type="ARBA" id="ARBA00022475"/>
    </source>
</evidence>
<dbReference type="GO" id="GO:0005886">
    <property type="term" value="C:plasma membrane"/>
    <property type="evidence" value="ECO:0007669"/>
    <property type="project" value="UniProtKB-SubCell"/>
</dbReference>
<dbReference type="GO" id="GO:0042158">
    <property type="term" value="P:lipoprotein biosynthetic process"/>
    <property type="evidence" value="ECO:0007669"/>
    <property type="project" value="UniProtKB-UniRule"/>
</dbReference>
<evidence type="ECO:0000256" key="5">
    <source>
        <dbReference type="ARBA" id="ARBA00022989"/>
    </source>
</evidence>
<keyword evidence="8" id="KW-0449">Lipoprotein</keyword>
<evidence type="ECO:0000256" key="1">
    <source>
        <dbReference type="ARBA" id="ARBA00007150"/>
    </source>
</evidence>
<dbReference type="GO" id="GO:0008961">
    <property type="term" value="F:phosphatidylglycerol-prolipoprotein diacylglyceryl transferase activity"/>
    <property type="evidence" value="ECO:0007669"/>
    <property type="project" value="UniProtKB-UniRule"/>
</dbReference>
<accession>A0A5N0T8W7</accession>
<comment type="pathway">
    <text evidence="7">Protein modification; lipoprotein biosynthesis (diacylglyceryl transfer).</text>
</comment>
<feature type="transmembrane region" description="Helical" evidence="7">
    <location>
        <begin position="15"/>
        <end position="32"/>
    </location>
</feature>
<proteinExistence type="inferred from homology"/>
<protein>
    <recommendedName>
        <fullName evidence="7">Phosphatidylglycerol--prolipoprotein diacylglyceryl transferase</fullName>
        <ecNumber evidence="7">2.5.1.145</ecNumber>
    </recommendedName>
</protein>
<keyword evidence="5 7" id="KW-1133">Transmembrane helix</keyword>
<comment type="similarity">
    <text evidence="1 7">Belongs to the Lgt family.</text>
</comment>
<feature type="transmembrane region" description="Helical" evidence="7">
    <location>
        <begin position="93"/>
        <end position="111"/>
    </location>
</feature>
<reference evidence="8 9" key="1">
    <citation type="submission" date="2019-09" db="EMBL/GenBank/DDBJ databases">
        <title>Wenzhouxiangella sp. Genome sequencing and assembly.</title>
        <authorList>
            <person name="Zhang R."/>
        </authorList>
    </citation>
    <scope>NUCLEOTIDE SEQUENCE [LARGE SCALE GENOMIC DNA]</scope>
    <source>
        <strain evidence="8 9">W260</strain>
    </source>
</reference>
<dbReference type="NCBIfam" id="TIGR00544">
    <property type="entry name" value="lgt"/>
    <property type="match status" value="1"/>
</dbReference>
<dbReference type="EMBL" id="VYXP01000007">
    <property type="protein sequence ID" value="KAA9130587.1"/>
    <property type="molecule type" value="Genomic_DNA"/>
</dbReference>
<dbReference type="PROSITE" id="PS01311">
    <property type="entry name" value="LGT"/>
    <property type="match status" value="1"/>
</dbReference>
<dbReference type="PANTHER" id="PTHR30589">
    <property type="entry name" value="PROLIPOPROTEIN DIACYLGLYCERYL TRANSFERASE"/>
    <property type="match status" value="1"/>
</dbReference>
<feature type="transmembrane region" description="Helical" evidence="7">
    <location>
        <begin position="123"/>
        <end position="142"/>
    </location>
</feature>
<dbReference type="InterPro" id="IPR001640">
    <property type="entry name" value="Lgt"/>
</dbReference>
<dbReference type="EC" id="2.5.1.145" evidence="7"/>
<dbReference type="Pfam" id="PF01790">
    <property type="entry name" value="LGT"/>
    <property type="match status" value="1"/>
</dbReference>
<dbReference type="UniPathway" id="UPA00664"/>
<keyword evidence="4 7" id="KW-0812">Transmembrane</keyword>
<gene>
    <name evidence="7" type="primary">lgt</name>
    <name evidence="8" type="ORF">F3N42_12320</name>
</gene>
<feature type="transmembrane region" description="Helical" evidence="7">
    <location>
        <begin position="215"/>
        <end position="232"/>
    </location>
</feature>
<name>A0A5N0T8W7_9GAMM</name>
<dbReference type="AlphaFoldDB" id="A0A5N0T8W7"/>
<keyword evidence="2 7" id="KW-1003">Cell membrane</keyword>
<keyword evidence="6 7" id="KW-0472">Membrane</keyword>
<evidence type="ECO:0000256" key="3">
    <source>
        <dbReference type="ARBA" id="ARBA00022679"/>
    </source>
</evidence>
<evidence type="ECO:0000256" key="6">
    <source>
        <dbReference type="ARBA" id="ARBA00023136"/>
    </source>
</evidence>
<sequence length="280" mass="30620">MHFDPVAFSLGPLSVHWYGITYLAAFAAFWLIQSWRAKALPWAGWATEQVSDFMFYGMLGVIAGGRLGYVLFYSMDSLAGDPLYLLRIWEGGMSFHGGMLGVVVASFVFARRNRKGFWETADFIVPVVPLGLAFGRLGNFIGGELWGRLSDLPWAMIFPASLPPGAVEGGLETAWRAGLLDAYARHPSQLYQAGLEGLLLFIILMVFASKRRPPGAVSGLFLVGYGLFRATAEFFREPDAHIGYLAGDWLTMGMVLSLPMTAVGLAFMVMAFRRPGTPGG</sequence>
<comment type="subcellular location">
    <subcellularLocation>
        <location evidence="7">Cell membrane</location>
        <topology evidence="7">Multi-pass membrane protein</topology>
    </subcellularLocation>
</comment>
<dbReference type="Proteomes" id="UP000325372">
    <property type="component" value="Unassembled WGS sequence"/>
</dbReference>
<comment type="function">
    <text evidence="7">Catalyzes the transfer of the diacylglyceryl group from phosphatidylglycerol to the sulfhydryl group of the N-terminal cysteine of a prolipoprotein, the first step in the formation of mature lipoproteins.</text>
</comment>
<evidence type="ECO:0000256" key="4">
    <source>
        <dbReference type="ARBA" id="ARBA00022692"/>
    </source>
</evidence>